<evidence type="ECO:0000313" key="2">
    <source>
        <dbReference type="EMBL" id="MDI2099391.1"/>
    </source>
</evidence>
<sequence>MITLRVVLDDMRLPGSIGRYSEELARALIETAPAGCGVVGIVSAAHDSEIKAIEKVLPGLESLVRLRMSRRALQTLWVAGGKFEQLVPNGARRLLADTGGLSGMLHSTSLLAPLQASDRLEARGRQSAVTIHSAAAFTNPATMSTAEVAWQRAMIKRAAKHADAIVVPTHSTAEQLSHFVDVGERVRVISAAVSSKLRVPIDADARAAALDLPERYLLTTGSLNLARGLGDLITSMATGAAPDVPLVITGASDAAREAIEQHTASLGLDSSRVRVYGRLTDQELAVALDRATVYVAPTVDDGIGLPLMEALSFGAVTVYSDAPAHLEVAAGAGLAVARDDRRNYPERLAIAIGEALSDGELAARLSVLASDRARAFSWRDSAEKVWQLHADL</sequence>
<evidence type="ECO:0000256" key="1">
    <source>
        <dbReference type="ARBA" id="ARBA00022679"/>
    </source>
</evidence>
<protein>
    <submittedName>
        <fullName evidence="2">Glycosyltransferase family 1 protein</fullName>
    </submittedName>
</protein>
<name>A0AAW6T8G0_9MICO</name>
<dbReference type="Gene3D" id="3.40.50.2000">
    <property type="entry name" value="Glycogen Phosphorylase B"/>
    <property type="match status" value="2"/>
</dbReference>
<dbReference type="RefSeq" id="WP_281489175.1">
    <property type="nucleotide sequence ID" value="NZ_JASATX010000004.1"/>
</dbReference>
<dbReference type="Pfam" id="PF13692">
    <property type="entry name" value="Glyco_trans_1_4"/>
    <property type="match status" value="1"/>
</dbReference>
<dbReference type="GO" id="GO:0009103">
    <property type="term" value="P:lipopolysaccharide biosynthetic process"/>
    <property type="evidence" value="ECO:0007669"/>
    <property type="project" value="TreeGrafter"/>
</dbReference>
<dbReference type="PANTHER" id="PTHR46401:SF2">
    <property type="entry name" value="GLYCOSYLTRANSFERASE WBBK-RELATED"/>
    <property type="match status" value="1"/>
</dbReference>
<gene>
    <name evidence="2" type="ORF">QF206_10495</name>
</gene>
<reference evidence="2 3" key="1">
    <citation type="submission" date="2023-04" db="EMBL/GenBank/DDBJ databases">
        <title>Klugiella caeni sp. nov. isolated from the sludge of biochemical tank.</title>
        <authorList>
            <person name="Geng K."/>
        </authorList>
    </citation>
    <scope>NUCLEOTIDE SEQUENCE [LARGE SCALE GENOMIC DNA]</scope>
    <source>
        <strain evidence="2 3">YN-L-19</strain>
    </source>
</reference>
<dbReference type="PANTHER" id="PTHR46401">
    <property type="entry name" value="GLYCOSYLTRANSFERASE WBBK-RELATED"/>
    <property type="match status" value="1"/>
</dbReference>
<accession>A0AAW6T8G0</accession>
<evidence type="ECO:0000313" key="3">
    <source>
        <dbReference type="Proteomes" id="UP001321506"/>
    </source>
</evidence>
<comment type="caution">
    <text evidence="2">The sequence shown here is derived from an EMBL/GenBank/DDBJ whole genome shotgun (WGS) entry which is preliminary data.</text>
</comment>
<dbReference type="Proteomes" id="UP001321506">
    <property type="component" value="Unassembled WGS sequence"/>
</dbReference>
<dbReference type="AlphaFoldDB" id="A0AAW6T8G0"/>
<dbReference type="EMBL" id="JASATX010000004">
    <property type="protein sequence ID" value="MDI2099391.1"/>
    <property type="molecule type" value="Genomic_DNA"/>
</dbReference>
<dbReference type="GO" id="GO:0016757">
    <property type="term" value="F:glycosyltransferase activity"/>
    <property type="evidence" value="ECO:0007669"/>
    <property type="project" value="TreeGrafter"/>
</dbReference>
<dbReference type="SUPFAM" id="SSF53756">
    <property type="entry name" value="UDP-Glycosyltransferase/glycogen phosphorylase"/>
    <property type="match status" value="1"/>
</dbReference>
<keyword evidence="3" id="KW-1185">Reference proteome</keyword>
<proteinExistence type="predicted"/>
<keyword evidence="1" id="KW-0808">Transferase</keyword>
<dbReference type="CDD" id="cd03809">
    <property type="entry name" value="GT4_MtfB-like"/>
    <property type="match status" value="1"/>
</dbReference>
<organism evidence="2 3">
    <name type="scientific">Ruicaihuangia caeni</name>
    <dbReference type="NCBI Taxonomy" id="3042517"/>
    <lineage>
        <taxon>Bacteria</taxon>
        <taxon>Bacillati</taxon>
        <taxon>Actinomycetota</taxon>
        <taxon>Actinomycetes</taxon>
        <taxon>Micrococcales</taxon>
        <taxon>Microbacteriaceae</taxon>
        <taxon>Ruicaihuangia</taxon>
    </lineage>
</organism>